<evidence type="ECO:0000313" key="2">
    <source>
        <dbReference type="Proteomes" id="UP001597188"/>
    </source>
</evidence>
<accession>A0ABW4C3H4</accession>
<proteinExistence type="predicted"/>
<name>A0ABW4C3H4_9LACO</name>
<comment type="caution">
    <text evidence="1">The sequence shown here is derived from an EMBL/GenBank/DDBJ whole genome shotgun (WGS) entry which is preliminary data.</text>
</comment>
<protein>
    <recommendedName>
        <fullName evidence="3">Coatomer subunit zeta</fullName>
    </recommendedName>
</protein>
<sequence length="121" mass="13832">MSVVDFYNQDVRQCLIRTFKGYKILLHQQADIHQGEKNALAELADVPEAVHCLDELGLYLIHSVDKPLVLTVISSEASRFLEDEDIFEIVDLLVATSSSIGIRSLYRDLKMERDLHARFNN</sequence>
<keyword evidence="2" id="KW-1185">Reference proteome</keyword>
<evidence type="ECO:0000313" key="1">
    <source>
        <dbReference type="EMBL" id="MFD1421398.1"/>
    </source>
</evidence>
<dbReference type="RefSeq" id="WP_137636108.1">
    <property type="nucleotide sequence ID" value="NZ_BJDL01000033.1"/>
</dbReference>
<dbReference type="Proteomes" id="UP001597188">
    <property type="component" value="Unassembled WGS sequence"/>
</dbReference>
<reference evidence="2" key="1">
    <citation type="journal article" date="2019" name="Int. J. Syst. Evol. Microbiol.">
        <title>The Global Catalogue of Microorganisms (GCM) 10K type strain sequencing project: providing services to taxonomists for standard genome sequencing and annotation.</title>
        <authorList>
            <consortium name="The Broad Institute Genomics Platform"/>
            <consortium name="The Broad Institute Genome Sequencing Center for Infectious Disease"/>
            <person name="Wu L."/>
            <person name="Ma J."/>
        </authorList>
    </citation>
    <scope>NUCLEOTIDE SEQUENCE [LARGE SCALE GENOMIC DNA]</scope>
    <source>
        <strain evidence="2">CCM 8931</strain>
    </source>
</reference>
<evidence type="ECO:0008006" key="3">
    <source>
        <dbReference type="Google" id="ProtNLM"/>
    </source>
</evidence>
<dbReference type="EMBL" id="JBHTOJ010000039">
    <property type="protein sequence ID" value="MFD1421398.1"/>
    <property type="molecule type" value="Genomic_DNA"/>
</dbReference>
<organism evidence="1 2">
    <name type="scientific">Lactiplantibacillus songbeiensis</name>
    <dbReference type="NCBI Taxonomy" id="2559920"/>
    <lineage>
        <taxon>Bacteria</taxon>
        <taxon>Bacillati</taxon>
        <taxon>Bacillota</taxon>
        <taxon>Bacilli</taxon>
        <taxon>Lactobacillales</taxon>
        <taxon>Lactobacillaceae</taxon>
        <taxon>Lactiplantibacillus</taxon>
    </lineage>
</organism>
<gene>
    <name evidence="1" type="ORF">ACFQ5L_10650</name>
</gene>